<sequence length="209" mass="22661">MLGFVTGLLDSLGYVGLVLLMFLENVFPPIPSELIMPLAGYTATRGQFAIAGVIVAGTVGSVLGALPLYWLGRRVGQDRLRTLADRHGRWLAVSPDEIDRASSWFSRHGRWVILFGRLVPGVRSLISIPAGINRMPLVPFLLLTTLGSGVWTAILALLGYQLGSRFGEVETYLSPASNVILGLMAAAYLWRVIRPPRRRTAGGNAAHRG</sequence>
<accession>A0A841H3I2</accession>
<dbReference type="InterPro" id="IPR051311">
    <property type="entry name" value="DedA_domain"/>
</dbReference>
<dbReference type="AlphaFoldDB" id="A0A841H3I2"/>
<name>A0A841H3I2_9BACT</name>
<evidence type="ECO:0000313" key="8">
    <source>
        <dbReference type="EMBL" id="MBB6072533.1"/>
    </source>
</evidence>
<evidence type="ECO:0000259" key="7">
    <source>
        <dbReference type="Pfam" id="PF09335"/>
    </source>
</evidence>
<dbReference type="GO" id="GO:0005886">
    <property type="term" value="C:plasma membrane"/>
    <property type="evidence" value="ECO:0007669"/>
    <property type="project" value="UniProtKB-SubCell"/>
</dbReference>
<evidence type="ECO:0000256" key="3">
    <source>
        <dbReference type="ARBA" id="ARBA00022692"/>
    </source>
</evidence>
<dbReference type="Pfam" id="PF09335">
    <property type="entry name" value="VTT_dom"/>
    <property type="match status" value="1"/>
</dbReference>
<dbReference type="PANTHER" id="PTHR42709">
    <property type="entry name" value="ALKALINE PHOSPHATASE LIKE PROTEIN"/>
    <property type="match status" value="1"/>
</dbReference>
<evidence type="ECO:0000256" key="4">
    <source>
        <dbReference type="ARBA" id="ARBA00022989"/>
    </source>
</evidence>
<evidence type="ECO:0000256" key="1">
    <source>
        <dbReference type="ARBA" id="ARBA00004651"/>
    </source>
</evidence>
<evidence type="ECO:0000256" key="5">
    <source>
        <dbReference type="ARBA" id="ARBA00023136"/>
    </source>
</evidence>
<dbReference type="Proteomes" id="UP000582837">
    <property type="component" value="Unassembled WGS sequence"/>
</dbReference>
<evidence type="ECO:0000256" key="6">
    <source>
        <dbReference type="SAM" id="Phobius"/>
    </source>
</evidence>
<dbReference type="EMBL" id="JACHIA010000016">
    <property type="protein sequence ID" value="MBB6072533.1"/>
    <property type="molecule type" value="Genomic_DNA"/>
</dbReference>
<dbReference type="RefSeq" id="WP_170032832.1">
    <property type="nucleotide sequence ID" value="NZ_JABDTL010000001.1"/>
</dbReference>
<keyword evidence="5 6" id="KW-0472">Membrane</keyword>
<keyword evidence="3 6" id="KW-0812">Transmembrane</keyword>
<keyword evidence="9" id="KW-1185">Reference proteome</keyword>
<organism evidence="8 9">
    <name type="scientific">Longimicrobium terrae</name>
    <dbReference type="NCBI Taxonomy" id="1639882"/>
    <lineage>
        <taxon>Bacteria</taxon>
        <taxon>Pseudomonadati</taxon>
        <taxon>Gemmatimonadota</taxon>
        <taxon>Longimicrobiia</taxon>
        <taxon>Longimicrobiales</taxon>
        <taxon>Longimicrobiaceae</taxon>
        <taxon>Longimicrobium</taxon>
    </lineage>
</organism>
<reference evidence="8 9" key="1">
    <citation type="submission" date="2020-08" db="EMBL/GenBank/DDBJ databases">
        <title>Genomic Encyclopedia of Type Strains, Phase IV (KMG-IV): sequencing the most valuable type-strain genomes for metagenomic binning, comparative biology and taxonomic classification.</title>
        <authorList>
            <person name="Goeker M."/>
        </authorList>
    </citation>
    <scope>NUCLEOTIDE SEQUENCE [LARGE SCALE GENOMIC DNA]</scope>
    <source>
        <strain evidence="8 9">DSM 29007</strain>
    </source>
</reference>
<feature type="transmembrane region" description="Helical" evidence="6">
    <location>
        <begin position="172"/>
        <end position="190"/>
    </location>
</feature>
<comment type="caution">
    <text evidence="8">The sequence shown here is derived from an EMBL/GenBank/DDBJ whole genome shotgun (WGS) entry which is preliminary data.</text>
</comment>
<dbReference type="InterPro" id="IPR032816">
    <property type="entry name" value="VTT_dom"/>
</dbReference>
<protein>
    <submittedName>
        <fullName evidence="8">Membrane protein DedA with SNARE-associated domain</fullName>
    </submittedName>
</protein>
<gene>
    <name evidence="8" type="ORF">HNQ61_004196</name>
</gene>
<feature type="transmembrane region" description="Helical" evidence="6">
    <location>
        <begin position="12"/>
        <end position="28"/>
    </location>
</feature>
<proteinExistence type="predicted"/>
<comment type="subcellular location">
    <subcellularLocation>
        <location evidence="1">Cell membrane</location>
        <topology evidence="1">Multi-pass membrane protein</topology>
    </subcellularLocation>
</comment>
<dbReference type="PANTHER" id="PTHR42709:SF6">
    <property type="entry name" value="UNDECAPRENYL PHOSPHATE TRANSPORTER A"/>
    <property type="match status" value="1"/>
</dbReference>
<feature type="domain" description="VTT" evidence="7">
    <location>
        <begin position="30"/>
        <end position="161"/>
    </location>
</feature>
<keyword evidence="4 6" id="KW-1133">Transmembrane helix</keyword>
<feature type="transmembrane region" description="Helical" evidence="6">
    <location>
        <begin position="137"/>
        <end position="160"/>
    </location>
</feature>
<evidence type="ECO:0000256" key="2">
    <source>
        <dbReference type="ARBA" id="ARBA00022475"/>
    </source>
</evidence>
<keyword evidence="2" id="KW-1003">Cell membrane</keyword>
<evidence type="ECO:0000313" key="9">
    <source>
        <dbReference type="Proteomes" id="UP000582837"/>
    </source>
</evidence>
<feature type="transmembrane region" description="Helical" evidence="6">
    <location>
        <begin position="48"/>
        <end position="71"/>
    </location>
</feature>